<dbReference type="RefSeq" id="WP_026544792.1">
    <property type="nucleotide sequence ID" value="NZ_FNDT01000016.1"/>
</dbReference>
<evidence type="ECO:0000259" key="7">
    <source>
        <dbReference type="PROSITE" id="PS51000"/>
    </source>
</evidence>
<dbReference type="InterPro" id="IPR001034">
    <property type="entry name" value="DeoR_HTH"/>
</dbReference>
<evidence type="ECO:0000313" key="9">
    <source>
        <dbReference type="Proteomes" id="UP000199258"/>
    </source>
</evidence>
<evidence type="ECO:0000256" key="6">
    <source>
        <dbReference type="ARBA" id="ARBA00024937"/>
    </source>
</evidence>
<dbReference type="Gene3D" id="1.10.10.10">
    <property type="entry name" value="Winged helix-like DNA-binding domain superfamily/Winged helix DNA-binding domain"/>
    <property type="match status" value="1"/>
</dbReference>
<keyword evidence="5" id="KW-0804">Transcription</keyword>
<dbReference type="InterPro" id="IPR036390">
    <property type="entry name" value="WH_DNA-bd_sf"/>
</dbReference>
<gene>
    <name evidence="8" type="ORF">SAMN04488693_11617</name>
</gene>
<dbReference type="STRING" id="335973.SAMN04488693_11617"/>
<dbReference type="SMART" id="SM01134">
    <property type="entry name" value="DeoRC"/>
    <property type="match status" value="1"/>
</dbReference>
<dbReference type="Gene3D" id="3.40.50.1360">
    <property type="match status" value="1"/>
</dbReference>
<evidence type="ECO:0000256" key="2">
    <source>
        <dbReference type="ARBA" id="ARBA00022491"/>
    </source>
</evidence>
<keyword evidence="4" id="KW-0238">DNA-binding</keyword>
<reference evidence="8 9" key="1">
    <citation type="submission" date="2016-10" db="EMBL/GenBank/DDBJ databases">
        <authorList>
            <person name="de Groot N.N."/>
        </authorList>
    </citation>
    <scope>NUCLEOTIDE SEQUENCE [LARGE SCALE GENOMIC DNA]</scope>
    <source>
        <strain evidence="8 9">NP_1H</strain>
    </source>
</reference>
<dbReference type="GO" id="GO:0003677">
    <property type="term" value="F:DNA binding"/>
    <property type="evidence" value="ECO:0007669"/>
    <property type="project" value="UniProtKB-KW"/>
</dbReference>
<proteinExistence type="predicted"/>
<evidence type="ECO:0000256" key="5">
    <source>
        <dbReference type="ARBA" id="ARBA00023163"/>
    </source>
</evidence>
<dbReference type="AlphaFoldDB" id="A0A1G8M304"/>
<evidence type="ECO:0000256" key="4">
    <source>
        <dbReference type="ARBA" id="ARBA00023125"/>
    </source>
</evidence>
<feature type="domain" description="HTH deoR-type" evidence="7">
    <location>
        <begin position="3"/>
        <end position="58"/>
    </location>
</feature>
<dbReference type="PANTHER" id="PTHR30363">
    <property type="entry name" value="HTH-TYPE TRANSCRIPTIONAL REGULATOR SRLR-RELATED"/>
    <property type="match status" value="1"/>
</dbReference>
<dbReference type="Pfam" id="PF00455">
    <property type="entry name" value="DeoRC"/>
    <property type="match status" value="1"/>
</dbReference>
<dbReference type="Proteomes" id="UP000199258">
    <property type="component" value="Unassembled WGS sequence"/>
</dbReference>
<dbReference type="PROSITE" id="PS00894">
    <property type="entry name" value="HTH_DEOR_1"/>
    <property type="match status" value="1"/>
</dbReference>
<comment type="function">
    <text evidence="6">Repressor of the lactose catabolism operon. Galactose-6-phosphate is the inducer.</text>
</comment>
<dbReference type="SUPFAM" id="SSF46785">
    <property type="entry name" value="Winged helix' DNA-binding domain"/>
    <property type="match status" value="1"/>
</dbReference>
<keyword evidence="2" id="KW-0678">Repressor</keyword>
<dbReference type="InterPro" id="IPR036388">
    <property type="entry name" value="WH-like_DNA-bd_sf"/>
</dbReference>
<evidence type="ECO:0000256" key="3">
    <source>
        <dbReference type="ARBA" id="ARBA00023015"/>
    </source>
</evidence>
<dbReference type="Pfam" id="PF08220">
    <property type="entry name" value="HTH_DeoR"/>
    <property type="match status" value="1"/>
</dbReference>
<keyword evidence="9" id="KW-1185">Reference proteome</keyword>
<name>A0A1G8M304_9MICC</name>
<sequence>MFAEERYNRIATLVASEGRVTVAQLAARFNITKETVRRDLALLEKDGLLRRVHGGAVPAASASTSELSLTSREGRNQAEKARIAKAALGMVPAEGSIVLDGGTTTGYLAGLLAQEAVDQLLIITHSVPVAHTLIGSSLQVEFIGGRVRSLTSVCVGSGTVARYSGFRPDVVFIGTNGVHPEFGLSTPDPEEASVKAAIVQSARRVVVLADASKLDAQTLVGFAGLTEIDALITDAQPEPALARALADADVELVIA</sequence>
<dbReference type="InterPro" id="IPR014036">
    <property type="entry name" value="DeoR-like_C"/>
</dbReference>
<protein>
    <recommendedName>
        <fullName evidence="1">Lactose phosphotransferase system repressor</fullName>
    </recommendedName>
</protein>
<evidence type="ECO:0000256" key="1">
    <source>
        <dbReference type="ARBA" id="ARBA00021390"/>
    </source>
</evidence>
<dbReference type="InterPro" id="IPR018356">
    <property type="entry name" value="Tscrpt_reg_HTH_DeoR_CS"/>
</dbReference>
<dbReference type="SUPFAM" id="SSF100950">
    <property type="entry name" value="NagB/RpiA/CoA transferase-like"/>
    <property type="match status" value="1"/>
</dbReference>
<dbReference type="InterPro" id="IPR037171">
    <property type="entry name" value="NagB/RpiA_transferase-like"/>
</dbReference>
<dbReference type="PRINTS" id="PR00037">
    <property type="entry name" value="HTHLACR"/>
</dbReference>
<keyword evidence="3" id="KW-0805">Transcription regulation</keyword>
<organism evidence="8 9">
    <name type="scientific">Arthrobacter subterraneus</name>
    <dbReference type="NCBI Taxonomy" id="335973"/>
    <lineage>
        <taxon>Bacteria</taxon>
        <taxon>Bacillati</taxon>
        <taxon>Actinomycetota</taxon>
        <taxon>Actinomycetes</taxon>
        <taxon>Micrococcales</taxon>
        <taxon>Micrococcaceae</taxon>
        <taxon>Arthrobacter</taxon>
    </lineage>
</organism>
<dbReference type="InterPro" id="IPR050313">
    <property type="entry name" value="Carb_Metab_HTH_regulators"/>
</dbReference>
<dbReference type="SMART" id="SM00420">
    <property type="entry name" value="HTH_DEOR"/>
    <property type="match status" value="1"/>
</dbReference>
<dbReference type="GO" id="GO:0003700">
    <property type="term" value="F:DNA-binding transcription factor activity"/>
    <property type="evidence" value="ECO:0007669"/>
    <property type="project" value="InterPro"/>
</dbReference>
<evidence type="ECO:0000313" key="8">
    <source>
        <dbReference type="EMBL" id="SDI62336.1"/>
    </source>
</evidence>
<dbReference type="PANTHER" id="PTHR30363:SF4">
    <property type="entry name" value="GLYCEROL-3-PHOSPHATE REGULON REPRESSOR"/>
    <property type="match status" value="1"/>
</dbReference>
<dbReference type="OrthoDB" id="7688673at2"/>
<dbReference type="EMBL" id="FNDT01000016">
    <property type="protein sequence ID" value="SDI62336.1"/>
    <property type="molecule type" value="Genomic_DNA"/>
</dbReference>
<accession>A0A1G8M304</accession>
<dbReference type="PROSITE" id="PS51000">
    <property type="entry name" value="HTH_DEOR_2"/>
    <property type="match status" value="1"/>
</dbReference>